<proteinExistence type="predicted"/>
<organism evidence="3 4">
    <name type="scientific">Sphingorhabdus pulchriflava</name>
    <dbReference type="NCBI Taxonomy" id="2292257"/>
    <lineage>
        <taxon>Bacteria</taxon>
        <taxon>Pseudomonadati</taxon>
        <taxon>Pseudomonadota</taxon>
        <taxon>Alphaproteobacteria</taxon>
        <taxon>Sphingomonadales</taxon>
        <taxon>Sphingomonadaceae</taxon>
        <taxon>Sphingorhabdus</taxon>
    </lineage>
</organism>
<gene>
    <name evidence="3" type="ORF">DXH95_15305</name>
</gene>
<keyword evidence="4" id="KW-1185">Reference proteome</keyword>
<evidence type="ECO:0000313" key="4">
    <source>
        <dbReference type="Proteomes" id="UP000263833"/>
    </source>
</evidence>
<dbReference type="Pfam" id="PF14295">
    <property type="entry name" value="PAN_4"/>
    <property type="match status" value="1"/>
</dbReference>
<feature type="chain" id="PRO_5016629383" description="Apple domain-containing protein" evidence="1">
    <location>
        <begin position="19"/>
        <end position="239"/>
    </location>
</feature>
<feature type="domain" description="Apple" evidence="2">
    <location>
        <begin position="123"/>
        <end position="168"/>
    </location>
</feature>
<dbReference type="Gene3D" id="3.50.4.10">
    <property type="entry name" value="Hepatocyte Growth Factor"/>
    <property type="match status" value="1"/>
</dbReference>
<evidence type="ECO:0000259" key="2">
    <source>
        <dbReference type="Pfam" id="PF14295"/>
    </source>
</evidence>
<keyword evidence="1" id="KW-0732">Signal</keyword>
<dbReference type="Proteomes" id="UP000263833">
    <property type="component" value="Unassembled WGS sequence"/>
</dbReference>
<evidence type="ECO:0000256" key="1">
    <source>
        <dbReference type="SAM" id="SignalP"/>
    </source>
</evidence>
<reference evidence="4" key="1">
    <citation type="submission" date="2018-08" db="EMBL/GenBank/DDBJ databases">
        <authorList>
            <person name="Kim S.-J."/>
            <person name="Jung G.-Y."/>
        </authorList>
    </citation>
    <scope>NUCLEOTIDE SEQUENCE [LARGE SCALE GENOMIC DNA]</scope>
    <source>
        <strain evidence="4">GY_G</strain>
    </source>
</reference>
<dbReference type="EMBL" id="QRGP01000003">
    <property type="protein sequence ID" value="RDV01650.1"/>
    <property type="molecule type" value="Genomic_DNA"/>
</dbReference>
<name>A0A371B272_9SPHN</name>
<feature type="signal peptide" evidence="1">
    <location>
        <begin position="1"/>
        <end position="18"/>
    </location>
</feature>
<dbReference type="AlphaFoldDB" id="A0A371B272"/>
<dbReference type="InterPro" id="IPR003609">
    <property type="entry name" value="Pan_app"/>
</dbReference>
<sequence>MGIVGSLLLIVIAAFAWSATGKDEAPEFATAPCTDSEGASTGFFCQPLSAKGKLVKACDDKKPKDLATCQSQGARAYCSRRGYSQVLSYAADAKGNLAELVCSRQTVTSVAAVEEWQPMFNVNIMGYDHREFAVANANDWQSCKRGCDADGSCQAWTLVPERKMCYLKWDGRAELLQSNNCCITGVKGMASAGPVASQKKVRTPEELRRLGQRTKGAAEDEVGRRAEDAVRRGIGDIVN</sequence>
<comment type="caution">
    <text evidence="3">The sequence shown here is derived from an EMBL/GenBank/DDBJ whole genome shotgun (WGS) entry which is preliminary data.</text>
</comment>
<accession>A0A371B272</accession>
<evidence type="ECO:0000313" key="3">
    <source>
        <dbReference type="EMBL" id="RDV01650.1"/>
    </source>
</evidence>
<protein>
    <recommendedName>
        <fullName evidence="2">Apple domain-containing protein</fullName>
    </recommendedName>
</protein>
<dbReference type="SUPFAM" id="SSF57414">
    <property type="entry name" value="Hairpin loop containing domain-like"/>
    <property type="match status" value="1"/>
</dbReference>